<comment type="caution">
    <text evidence="1">The sequence shown here is derived from an EMBL/GenBank/DDBJ whole genome shotgun (WGS) entry which is preliminary data.</text>
</comment>
<dbReference type="OrthoDB" id="9934635at2"/>
<dbReference type="EMBL" id="SLXK01000025">
    <property type="protein sequence ID" value="TCP24498.1"/>
    <property type="molecule type" value="Genomic_DNA"/>
</dbReference>
<evidence type="ECO:0000313" key="1">
    <source>
        <dbReference type="EMBL" id="TCP24498.1"/>
    </source>
</evidence>
<accession>A0A4R2NST5</accession>
<proteinExistence type="predicted"/>
<dbReference type="AlphaFoldDB" id="A0A4R2NST5"/>
<evidence type="ECO:0000313" key="2">
    <source>
        <dbReference type="Proteomes" id="UP000295416"/>
    </source>
</evidence>
<dbReference type="RefSeq" id="WP_132747049.1">
    <property type="nucleotide sequence ID" value="NZ_SLXK01000025.1"/>
</dbReference>
<organism evidence="1 2">
    <name type="scientific">Scopulibacillus darangshiensis</name>
    <dbReference type="NCBI Taxonomy" id="442528"/>
    <lineage>
        <taxon>Bacteria</taxon>
        <taxon>Bacillati</taxon>
        <taxon>Bacillota</taxon>
        <taxon>Bacilli</taxon>
        <taxon>Bacillales</taxon>
        <taxon>Sporolactobacillaceae</taxon>
        <taxon>Scopulibacillus</taxon>
    </lineage>
</organism>
<keyword evidence="2" id="KW-1185">Reference proteome</keyword>
<name>A0A4R2NST5_9BACL</name>
<reference evidence="1 2" key="1">
    <citation type="submission" date="2019-03" db="EMBL/GenBank/DDBJ databases">
        <title>Genomic Encyclopedia of Type Strains, Phase IV (KMG-IV): sequencing the most valuable type-strain genomes for metagenomic binning, comparative biology and taxonomic classification.</title>
        <authorList>
            <person name="Goeker M."/>
        </authorList>
    </citation>
    <scope>NUCLEOTIDE SEQUENCE [LARGE SCALE GENOMIC DNA]</scope>
    <source>
        <strain evidence="1 2">DSM 19377</strain>
    </source>
</reference>
<gene>
    <name evidence="1" type="ORF">EV207_12559</name>
</gene>
<protein>
    <submittedName>
        <fullName evidence="1">Uncharacterized protein</fullName>
    </submittedName>
</protein>
<dbReference type="Proteomes" id="UP000295416">
    <property type="component" value="Unassembled WGS sequence"/>
</dbReference>
<sequence>MEIESLNWYEMIVEAEGSDYIENYRTKQTLDELKRSRRFEGFEGIQESAKWNHKGSGMFIKARVMESAAEDISIVQEFNKNSKTGTKGHYTINELEGFDLVDVSGYGIVDNFLEFKRQYEVEVAKK</sequence>